<gene>
    <name evidence="2" type="ORF">SAMN04488042_102275</name>
</gene>
<reference evidence="2 3" key="1">
    <citation type="submission" date="2016-10" db="EMBL/GenBank/DDBJ databases">
        <authorList>
            <person name="de Groot N.N."/>
        </authorList>
    </citation>
    <scope>NUCLEOTIDE SEQUENCE [LARGE SCALE GENOMIC DNA]</scope>
    <source>
        <strain evidence="2 3">DSM 15283</strain>
    </source>
</reference>
<evidence type="ECO:0000256" key="1">
    <source>
        <dbReference type="SAM" id="SignalP"/>
    </source>
</evidence>
<evidence type="ECO:0000313" key="2">
    <source>
        <dbReference type="EMBL" id="SFL95548.1"/>
    </source>
</evidence>
<dbReference type="Proteomes" id="UP000199144">
    <property type="component" value="Unassembled WGS sequence"/>
</dbReference>
<protein>
    <submittedName>
        <fullName evidence="2">Uncharacterized protein</fullName>
    </submittedName>
</protein>
<name>A0A1I4LWG8_9RHOB</name>
<dbReference type="Gene3D" id="2.40.160.20">
    <property type="match status" value="1"/>
</dbReference>
<dbReference type="AlphaFoldDB" id="A0A1I4LWG8"/>
<keyword evidence="3" id="KW-1185">Reference proteome</keyword>
<dbReference type="EMBL" id="FOTQ01000002">
    <property type="protein sequence ID" value="SFL95548.1"/>
    <property type="molecule type" value="Genomic_DNA"/>
</dbReference>
<feature type="signal peptide" evidence="1">
    <location>
        <begin position="1"/>
        <end position="19"/>
    </location>
</feature>
<dbReference type="OrthoDB" id="7707691at2"/>
<organism evidence="2 3">
    <name type="scientific">Shimia aestuarii</name>
    <dbReference type="NCBI Taxonomy" id="254406"/>
    <lineage>
        <taxon>Bacteria</taxon>
        <taxon>Pseudomonadati</taxon>
        <taxon>Pseudomonadota</taxon>
        <taxon>Alphaproteobacteria</taxon>
        <taxon>Rhodobacterales</taxon>
        <taxon>Roseobacteraceae</taxon>
    </lineage>
</organism>
<accession>A0A1I4LWG8</accession>
<evidence type="ECO:0000313" key="3">
    <source>
        <dbReference type="Proteomes" id="UP000199144"/>
    </source>
</evidence>
<sequence length="163" mass="17534">MKPHLGALLGLLIASSAAAEGLGPDRIYIPLASHHYNLTPPNPGQNSWNEFNPGLVFTWENRFVTLDYSVGAYLNSYEKISPMVSVGKFWDVGKVAFGGVLSFVDYGSNARHFDVTLGNSNITILPAIQINYKNAFLQVVPAPQFQGESGAVFGVGATFALGQ</sequence>
<keyword evidence="1" id="KW-0732">Signal</keyword>
<feature type="chain" id="PRO_5011676334" evidence="1">
    <location>
        <begin position="20"/>
        <end position="163"/>
    </location>
</feature>
<dbReference type="RefSeq" id="WP_093093172.1">
    <property type="nucleotide sequence ID" value="NZ_FOTQ01000002.1"/>
</dbReference>
<proteinExistence type="predicted"/>